<dbReference type="InterPro" id="IPR013094">
    <property type="entry name" value="AB_hydrolase_3"/>
</dbReference>
<evidence type="ECO:0000256" key="1">
    <source>
        <dbReference type="ARBA" id="ARBA00022801"/>
    </source>
</evidence>
<feature type="domain" description="Alpha/beta hydrolase fold-3" evidence="2">
    <location>
        <begin position="79"/>
        <end position="281"/>
    </location>
</feature>
<keyword evidence="1 3" id="KW-0378">Hydrolase</keyword>
<dbReference type="AlphaFoldDB" id="A0AAU8PEJ2"/>
<dbReference type="GO" id="GO:0016787">
    <property type="term" value="F:hydrolase activity"/>
    <property type="evidence" value="ECO:0007669"/>
    <property type="project" value="UniProtKB-KW"/>
</dbReference>
<dbReference type="Gene3D" id="3.40.50.1820">
    <property type="entry name" value="alpha/beta hydrolase"/>
    <property type="match status" value="1"/>
</dbReference>
<dbReference type="PANTHER" id="PTHR48081:SF8">
    <property type="entry name" value="ALPHA_BETA HYDROLASE FOLD-3 DOMAIN-CONTAINING PROTEIN-RELATED"/>
    <property type="match status" value="1"/>
</dbReference>
<dbReference type="KEGG" id="tpg:TPEGAU_0935"/>
<dbReference type="SUPFAM" id="SSF53474">
    <property type="entry name" value="alpha/beta-Hydrolases"/>
    <property type="match status" value="1"/>
</dbReference>
<dbReference type="Proteomes" id="UP000008192">
    <property type="component" value="Chromosome"/>
</dbReference>
<dbReference type="InterPro" id="IPR050300">
    <property type="entry name" value="GDXG_lipolytic_enzyme"/>
</dbReference>
<sequence length="318" mass="35395">MCYDKRMGPSRAHVHRMAKKLFKKMRFTPRTSVSALRAGYDDFFYMPYVPNGVDVSCEVLANIETDVLSPRFLMVGHAVLYAHGGFFISGSPMASRALCASLADEVGAKFYIPAYQLAPEHPFPAALENMYDAYVALIDQKKFRPEDIIFSGDGAGAGLMLALTHYLKQKGLVCPRALALISPWVDLTEDRFAGEGVKKKELLLTRDMFRYCALQYTYADNFRNSLVSPLFGNFGDFPPVFVQCGEQELFHTDACALAQILEGAGVQVTLDVWPGMWHLFQSMESVSPCAHIAVARMGAWAHRMLESPAIAVQSLELR</sequence>
<accession>A0AAU8PEJ2</accession>
<dbReference type="Pfam" id="PF07859">
    <property type="entry name" value="Abhydrolase_3"/>
    <property type="match status" value="1"/>
</dbReference>
<proteinExistence type="predicted"/>
<gene>
    <name evidence="3" type="ordered locus">TPEGAU_0935</name>
</gene>
<reference evidence="4" key="1">
    <citation type="journal article" date="2012" name="PLoS Negl. Trop. Dis.">
        <title>Whole genome sequences of three Treponema pallidum ssp. pertenue strains: yaws and syphilis treponemes differ in less than 0.2% of the genome sequence.</title>
        <authorList>
            <person name="Cejkova D."/>
            <person name="Zobanikova M."/>
            <person name="Chen L."/>
            <person name="Pospisilova P."/>
            <person name="Strouhal M."/>
            <person name="Qin X."/>
            <person name="Mikalova L."/>
            <person name="Norris S.J."/>
            <person name="Muzny D.M."/>
            <person name="Gibbs R.A."/>
            <person name="Fulton L.L."/>
            <person name="Sodergren E."/>
            <person name="Weinstock G.M."/>
            <person name="Smajs D."/>
        </authorList>
    </citation>
    <scope>NUCLEOTIDE SEQUENCE [LARGE SCALE GENOMIC DNA]</scope>
    <source>
        <strain evidence="4">Gauthier</strain>
    </source>
</reference>
<evidence type="ECO:0000313" key="3">
    <source>
        <dbReference type="EMBL" id="AEZ60209.1"/>
    </source>
</evidence>
<protein>
    <submittedName>
        <fullName evidence="3">Alpha/beta hydrolase fold domain protein</fullName>
    </submittedName>
</protein>
<evidence type="ECO:0000259" key="2">
    <source>
        <dbReference type="Pfam" id="PF07859"/>
    </source>
</evidence>
<dbReference type="InterPro" id="IPR029058">
    <property type="entry name" value="AB_hydrolase_fold"/>
</dbReference>
<organism evidence="3 4">
    <name type="scientific">Treponema pallidum subsp. pertenue (strain Gauthier)</name>
    <dbReference type="NCBI Taxonomy" id="491080"/>
    <lineage>
        <taxon>Bacteria</taxon>
        <taxon>Pseudomonadati</taxon>
        <taxon>Spirochaetota</taxon>
        <taxon>Spirochaetia</taxon>
        <taxon>Spirochaetales</taxon>
        <taxon>Treponemataceae</taxon>
        <taxon>Treponema</taxon>
    </lineage>
</organism>
<name>A0AAU8PEJ2_TREPG</name>
<evidence type="ECO:0000313" key="4">
    <source>
        <dbReference type="Proteomes" id="UP000008192"/>
    </source>
</evidence>
<dbReference type="EMBL" id="CP002376">
    <property type="protein sequence ID" value="AEZ60209.1"/>
    <property type="molecule type" value="Genomic_DNA"/>
</dbReference>
<dbReference type="PANTHER" id="PTHR48081">
    <property type="entry name" value="AB HYDROLASE SUPERFAMILY PROTEIN C4A8.06C"/>
    <property type="match status" value="1"/>
</dbReference>